<accession>A0A0C2WU13</accession>
<gene>
    <name evidence="2" type="ORF">M378DRAFT_969517</name>
</gene>
<sequence length="111" mass="11823">MSQNASNHWQTSPPAAASGGGVTFNGPAFAGAGGGNNFGSGTVNQGCGPCGQPDSRSEQSRSRSMGHVGSVGFFFCFFFSLSRYSTSYDTDPRDHCYRGKVMRTRSRNHVE</sequence>
<name>A0A0C2WU13_AMAMK</name>
<dbReference type="EMBL" id="KN818309">
    <property type="protein sequence ID" value="KIL59838.1"/>
    <property type="molecule type" value="Genomic_DNA"/>
</dbReference>
<evidence type="ECO:0000256" key="1">
    <source>
        <dbReference type="SAM" id="MobiDB-lite"/>
    </source>
</evidence>
<feature type="region of interest" description="Disordered" evidence="1">
    <location>
        <begin position="1"/>
        <end position="26"/>
    </location>
</feature>
<dbReference type="HOGENOM" id="CLU_2157741_0_0_1"/>
<organism evidence="2 3">
    <name type="scientific">Amanita muscaria (strain Koide BX008)</name>
    <dbReference type="NCBI Taxonomy" id="946122"/>
    <lineage>
        <taxon>Eukaryota</taxon>
        <taxon>Fungi</taxon>
        <taxon>Dikarya</taxon>
        <taxon>Basidiomycota</taxon>
        <taxon>Agaricomycotina</taxon>
        <taxon>Agaricomycetes</taxon>
        <taxon>Agaricomycetidae</taxon>
        <taxon>Agaricales</taxon>
        <taxon>Pluteineae</taxon>
        <taxon>Amanitaceae</taxon>
        <taxon>Amanita</taxon>
    </lineage>
</organism>
<feature type="compositionally biased region" description="Polar residues" evidence="1">
    <location>
        <begin position="1"/>
        <end position="13"/>
    </location>
</feature>
<keyword evidence="3" id="KW-1185">Reference proteome</keyword>
<reference evidence="2 3" key="1">
    <citation type="submission" date="2014-04" db="EMBL/GenBank/DDBJ databases">
        <title>Evolutionary Origins and Diversification of the Mycorrhizal Mutualists.</title>
        <authorList>
            <consortium name="DOE Joint Genome Institute"/>
            <consortium name="Mycorrhizal Genomics Consortium"/>
            <person name="Kohler A."/>
            <person name="Kuo A."/>
            <person name="Nagy L.G."/>
            <person name="Floudas D."/>
            <person name="Copeland A."/>
            <person name="Barry K.W."/>
            <person name="Cichocki N."/>
            <person name="Veneault-Fourrey C."/>
            <person name="LaButti K."/>
            <person name="Lindquist E.A."/>
            <person name="Lipzen A."/>
            <person name="Lundell T."/>
            <person name="Morin E."/>
            <person name="Murat C."/>
            <person name="Riley R."/>
            <person name="Ohm R."/>
            <person name="Sun H."/>
            <person name="Tunlid A."/>
            <person name="Henrissat B."/>
            <person name="Grigoriev I.V."/>
            <person name="Hibbett D.S."/>
            <person name="Martin F."/>
        </authorList>
    </citation>
    <scope>NUCLEOTIDE SEQUENCE [LARGE SCALE GENOMIC DNA]</scope>
    <source>
        <strain evidence="2 3">Koide BX008</strain>
    </source>
</reference>
<evidence type="ECO:0000313" key="3">
    <source>
        <dbReference type="Proteomes" id="UP000054549"/>
    </source>
</evidence>
<dbReference type="Proteomes" id="UP000054549">
    <property type="component" value="Unassembled WGS sequence"/>
</dbReference>
<protein>
    <submittedName>
        <fullName evidence="2">Uncharacterized protein</fullName>
    </submittedName>
</protein>
<feature type="region of interest" description="Disordered" evidence="1">
    <location>
        <begin position="41"/>
        <end position="64"/>
    </location>
</feature>
<dbReference type="InParanoid" id="A0A0C2WU13"/>
<proteinExistence type="predicted"/>
<dbReference type="AlphaFoldDB" id="A0A0C2WU13"/>
<evidence type="ECO:0000313" key="2">
    <source>
        <dbReference type="EMBL" id="KIL59838.1"/>
    </source>
</evidence>